<dbReference type="Proteomes" id="UP000030645">
    <property type="component" value="Unassembled WGS sequence"/>
</dbReference>
<proteinExistence type="predicted"/>
<keyword evidence="2" id="KW-1185">Reference proteome</keyword>
<organism evidence="1 2">
    <name type="scientific">Morus notabilis</name>
    <dbReference type="NCBI Taxonomy" id="981085"/>
    <lineage>
        <taxon>Eukaryota</taxon>
        <taxon>Viridiplantae</taxon>
        <taxon>Streptophyta</taxon>
        <taxon>Embryophyta</taxon>
        <taxon>Tracheophyta</taxon>
        <taxon>Spermatophyta</taxon>
        <taxon>Magnoliopsida</taxon>
        <taxon>eudicotyledons</taxon>
        <taxon>Gunneridae</taxon>
        <taxon>Pentapetalae</taxon>
        <taxon>rosids</taxon>
        <taxon>fabids</taxon>
        <taxon>Rosales</taxon>
        <taxon>Moraceae</taxon>
        <taxon>Moreae</taxon>
        <taxon>Morus</taxon>
    </lineage>
</organism>
<sequence>MIWVWNDDDVQHTLQPPPTLTWYHRRLAIPPKTILLDSPKISSLFLLKPNPGVMASGKDVVLPCAAAVCWTHASENTEDHDLCFYSTHIWILWCDLEPSQNFKMKGSSEDSQNILQNSRLICSAEQSTHMSASDAKVVLS</sequence>
<evidence type="ECO:0000313" key="2">
    <source>
        <dbReference type="Proteomes" id="UP000030645"/>
    </source>
</evidence>
<accession>W9SC27</accession>
<evidence type="ECO:0000313" key="1">
    <source>
        <dbReference type="EMBL" id="EXC35033.1"/>
    </source>
</evidence>
<reference evidence="2" key="1">
    <citation type="submission" date="2013-01" db="EMBL/GenBank/DDBJ databases">
        <title>Draft Genome Sequence of a Mulberry Tree, Morus notabilis C.K. Schneid.</title>
        <authorList>
            <person name="He N."/>
            <person name="Zhao S."/>
        </authorList>
    </citation>
    <scope>NUCLEOTIDE SEQUENCE</scope>
</reference>
<dbReference type="AlphaFoldDB" id="W9SC27"/>
<dbReference type="EMBL" id="KE346354">
    <property type="protein sequence ID" value="EXC35033.1"/>
    <property type="molecule type" value="Genomic_DNA"/>
</dbReference>
<name>W9SC27_9ROSA</name>
<gene>
    <name evidence="1" type="ORF">L484_017734</name>
</gene>
<protein>
    <submittedName>
        <fullName evidence="1">Uncharacterized protein</fullName>
    </submittedName>
</protein>